<proteinExistence type="predicted"/>
<accession>A0A975BTU3</accession>
<dbReference type="KEGG" id="dmm:dnm_077430"/>
<dbReference type="AlphaFoldDB" id="A0A975BTU3"/>
<evidence type="ECO:0000313" key="1">
    <source>
        <dbReference type="EMBL" id="QTA91670.1"/>
    </source>
</evidence>
<keyword evidence="2" id="KW-1185">Reference proteome</keyword>
<reference evidence="1" key="1">
    <citation type="journal article" date="2021" name="Microb. Physiol.">
        <title>Proteogenomic Insights into the Physiology of Marine, Sulfate-Reducing, Filamentous Desulfonema limicola and Desulfonema magnum.</title>
        <authorList>
            <person name="Schnaars V."/>
            <person name="Wohlbrand L."/>
            <person name="Scheve S."/>
            <person name="Hinrichs C."/>
            <person name="Reinhardt R."/>
            <person name="Rabus R."/>
        </authorList>
    </citation>
    <scope>NUCLEOTIDE SEQUENCE</scope>
    <source>
        <strain evidence="1">4be13</strain>
    </source>
</reference>
<organism evidence="1 2">
    <name type="scientific">Desulfonema magnum</name>
    <dbReference type="NCBI Taxonomy" id="45655"/>
    <lineage>
        <taxon>Bacteria</taxon>
        <taxon>Pseudomonadati</taxon>
        <taxon>Thermodesulfobacteriota</taxon>
        <taxon>Desulfobacteria</taxon>
        <taxon>Desulfobacterales</taxon>
        <taxon>Desulfococcaceae</taxon>
        <taxon>Desulfonema</taxon>
    </lineage>
</organism>
<protein>
    <submittedName>
        <fullName evidence="1">Uncharacterized protein</fullName>
    </submittedName>
</protein>
<gene>
    <name evidence="1" type="ORF">dnm_077430</name>
</gene>
<evidence type="ECO:0000313" key="2">
    <source>
        <dbReference type="Proteomes" id="UP000663722"/>
    </source>
</evidence>
<name>A0A975BTU3_9BACT</name>
<dbReference type="Proteomes" id="UP000663722">
    <property type="component" value="Chromosome"/>
</dbReference>
<sequence>MFLIENPCSKGSLYNFLRGNPKNLIIDYAGTKNLIIEYIIKKLTLIIFFSEPVSDFHLNTE</sequence>
<dbReference type="EMBL" id="CP061800">
    <property type="protein sequence ID" value="QTA91670.1"/>
    <property type="molecule type" value="Genomic_DNA"/>
</dbReference>